<dbReference type="EMBL" id="CP000155">
    <property type="protein sequence ID" value="ABC27424.1"/>
    <property type="molecule type" value="Genomic_DNA"/>
</dbReference>
<reference evidence="1 2" key="1">
    <citation type="journal article" date="2005" name="Nucleic Acids Res.">
        <title>Genomic blueprint of Hahella chejuensis, a marine microbe producing an algicidal agent.</title>
        <authorList>
            <person name="Jeong H."/>
            <person name="Yim J.H."/>
            <person name="Lee C."/>
            <person name="Choi S.-H."/>
            <person name="Park Y.K."/>
            <person name="Yoon S.H."/>
            <person name="Hur C.-G."/>
            <person name="Kang H.-Y."/>
            <person name="Kim D."/>
            <person name="Lee H.H."/>
            <person name="Park K.H."/>
            <person name="Park S.-H."/>
            <person name="Park H.-S."/>
            <person name="Lee H.K."/>
            <person name="Oh T.K."/>
            <person name="Kim J.F."/>
        </authorList>
    </citation>
    <scope>NUCLEOTIDE SEQUENCE [LARGE SCALE GENOMIC DNA]</scope>
    <source>
        <strain evidence="1 2">KCTC 2396</strain>
    </source>
</reference>
<proteinExistence type="predicted"/>
<dbReference type="STRING" id="349521.HCH_00519"/>
<dbReference type="AlphaFoldDB" id="Q2SPK0"/>
<evidence type="ECO:0000313" key="1">
    <source>
        <dbReference type="EMBL" id="ABC27424.1"/>
    </source>
</evidence>
<accession>Q2SPK0</accession>
<sequence>MGSRSTPLTGDALMYGDIRRCVRNAGGIPTLTLMTTDLFHYATLQFRHRRAGQ</sequence>
<dbReference type="Proteomes" id="UP000000238">
    <property type="component" value="Chromosome"/>
</dbReference>
<gene>
    <name evidence="1" type="ordered locus">HCH_00519</name>
</gene>
<protein>
    <submittedName>
        <fullName evidence="1">Uncharacterized protein</fullName>
    </submittedName>
</protein>
<organism evidence="1 2">
    <name type="scientific">Hahella chejuensis (strain KCTC 2396)</name>
    <dbReference type="NCBI Taxonomy" id="349521"/>
    <lineage>
        <taxon>Bacteria</taxon>
        <taxon>Pseudomonadati</taxon>
        <taxon>Pseudomonadota</taxon>
        <taxon>Gammaproteobacteria</taxon>
        <taxon>Oceanospirillales</taxon>
        <taxon>Hahellaceae</taxon>
        <taxon>Hahella</taxon>
    </lineage>
</organism>
<keyword evidence="2" id="KW-1185">Reference proteome</keyword>
<dbReference type="HOGENOM" id="CLU_3062117_0_0_6"/>
<name>Q2SPK0_HAHCH</name>
<evidence type="ECO:0000313" key="2">
    <source>
        <dbReference type="Proteomes" id="UP000000238"/>
    </source>
</evidence>
<dbReference type="KEGG" id="hch:HCH_00519"/>